<dbReference type="GO" id="GO:0050660">
    <property type="term" value="F:flavin adenine dinucleotide binding"/>
    <property type="evidence" value="ECO:0007669"/>
    <property type="project" value="InterPro"/>
</dbReference>
<dbReference type="GO" id="GO:0005886">
    <property type="term" value="C:plasma membrane"/>
    <property type="evidence" value="ECO:0007669"/>
    <property type="project" value="TreeGrafter"/>
</dbReference>
<dbReference type="InterPro" id="IPR052161">
    <property type="entry name" value="Mycobact_Acyl-CoA_DH"/>
</dbReference>
<dbReference type="PANTHER" id="PTHR43292:SF3">
    <property type="entry name" value="ACYL-COA DEHYDROGENASE FADE29"/>
    <property type="match status" value="1"/>
</dbReference>
<dbReference type="InterPro" id="IPR036250">
    <property type="entry name" value="AcylCo_DH-like_C"/>
</dbReference>
<comment type="similarity">
    <text evidence="2 6">Belongs to the acyl-CoA dehydrogenase family.</text>
</comment>
<dbReference type="RefSeq" id="WP_170012245.1">
    <property type="nucleotide sequence ID" value="NZ_JABCRE010000003.1"/>
</dbReference>
<reference evidence="10 11" key="1">
    <citation type="submission" date="2020-04" db="EMBL/GenBank/DDBJ databases">
        <authorList>
            <person name="Liu A."/>
        </authorList>
    </citation>
    <scope>NUCLEOTIDE SEQUENCE [LARGE SCALE GENOMIC DNA]</scope>
    <source>
        <strain evidence="10 11">RZ02</strain>
    </source>
</reference>
<dbReference type="Gene3D" id="2.40.110.10">
    <property type="entry name" value="Butyryl-CoA Dehydrogenase, subunit A, domain 2"/>
    <property type="match status" value="1"/>
</dbReference>
<organism evidence="10 11">
    <name type="scientific">Pontixanthobacter rizhaonensis</name>
    <dbReference type="NCBI Taxonomy" id="2730337"/>
    <lineage>
        <taxon>Bacteria</taxon>
        <taxon>Pseudomonadati</taxon>
        <taxon>Pseudomonadota</taxon>
        <taxon>Alphaproteobacteria</taxon>
        <taxon>Sphingomonadales</taxon>
        <taxon>Erythrobacteraceae</taxon>
        <taxon>Pontixanthobacter</taxon>
    </lineage>
</organism>
<dbReference type="Gene3D" id="1.10.540.10">
    <property type="entry name" value="Acyl-CoA dehydrogenase/oxidase, N-terminal domain"/>
    <property type="match status" value="1"/>
</dbReference>
<evidence type="ECO:0000259" key="9">
    <source>
        <dbReference type="Pfam" id="PF02771"/>
    </source>
</evidence>
<proteinExistence type="inferred from homology"/>
<name>A0A848QM92_9SPHN</name>
<dbReference type="InterPro" id="IPR006091">
    <property type="entry name" value="Acyl-CoA_Oxase/DH_mid-dom"/>
</dbReference>
<evidence type="ECO:0000256" key="5">
    <source>
        <dbReference type="ARBA" id="ARBA00023002"/>
    </source>
</evidence>
<evidence type="ECO:0000256" key="4">
    <source>
        <dbReference type="ARBA" id="ARBA00022827"/>
    </source>
</evidence>
<dbReference type="GO" id="GO:0016627">
    <property type="term" value="F:oxidoreductase activity, acting on the CH-CH group of donors"/>
    <property type="evidence" value="ECO:0007669"/>
    <property type="project" value="InterPro"/>
</dbReference>
<evidence type="ECO:0000259" key="8">
    <source>
        <dbReference type="Pfam" id="PF02770"/>
    </source>
</evidence>
<keyword evidence="4 6" id="KW-0274">FAD</keyword>
<dbReference type="InterPro" id="IPR013786">
    <property type="entry name" value="AcylCoA_DH/ox_N"/>
</dbReference>
<dbReference type="Pfam" id="PF02771">
    <property type="entry name" value="Acyl-CoA_dh_N"/>
    <property type="match status" value="1"/>
</dbReference>
<dbReference type="InterPro" id="IPR046373">
    <property type="entry name" value="Acyl-CoA_Oxase/DH_mid-dom_sf"/>
</dbReference>
<dbReference type="Gene3D" id="1.20.140.10">
    <property type="entry name" value="Butyryl-CoA Dehydrogenase, subunit A, domain 3"/>
    <property type="match status" value="1"/>
</dbReference>
<evidence type="ECO:0000256" key="3">
    <source>
        <dbReference type="ARBA" id="ARBA00022630"/>
    </source>
</evidence>
<dbReference type="SUPFAM" id="SSF47203">
    <property type="entry name" value="Acyl-CoA dehydrogenase C-terminal domain-like"/>
    <property type="match status" value="1"/>
</dbReference>
<keyword evidence="3 6" id="KW-0285">Flavoprotein</keyword>
<feature type="domain" description="Acyl-CoA dehydrogenase/oxidase C-terminal" evidence="7">
    <location>
        <begin position="234"/>
        <end position="399"/>
    </location>
</feature>
<sequence length="402" mass="44246">MNIDFSPELEAFRAEVATFFATAPTPAIREAGRKTTSVFAPFQECMEWHKTLFEKGWAAPHWPKEYGGTGWSVEQRFIFAEEYRKADLPPLLPQSLGMVGPLLIDLGTEEQKQRYLPTILNGDDFWAQGYSEPGSGSDLASLSCRAEPDGDDYIINGSKIWTTYAHHANRMFMLVRTSTEGKKQQGITFLLLDRVDYPGMEIRPIVGLDGFPEQCEVFFDNVRVPQSGRVGEENDGWSVAKHLLKHERGGGSAASPTLVRYLERAREAAAIIASPFGGVLADDPVFQRDIGELEADVASLAHFEKLAISGHSIARDPSFPSMNKTINSELVQRASVIMNQVSGVGGLARQLEALRVGSNVEPLGSEFDLISMPLYLNSRATTIYAGSNEVQRDLIARTMAGA</sequence>
<keyword evidence="11" id="KW-1185">Reference proteome</keyword>
<feature type="domain" description="Acyl-CoA oxidase/dehydrogenase middle" evidence="8">
    <location>
        <begin position="127"/>
        <end position="222"/>
    </location>
</feature>
<dbReference type="EMBL" id="JABCRE010000003">
    <property type="protein sequence ID" value="NMW31979.1"/>
    <property type="molecule type" value="Genomic_DNA"/>
</dbReference>
<accession>A0A848QM92</accession>
<dbReference type="AlphaFoldDB" id="A0A848QM92"/>
<evidence type="ECO:0000313" key="10">
    <source>
        <dbReference type="EMBL" id="NMW31979.1"/>
    </source>
</evidence>
<comment type="caution">
    <text evidence="10">The sequence shown here is derived from an EMBL/GenBank/DDBJ whole genome shotgun (WGS) entry which is preliminary data.</text>
</comment>
<dbReference type="PANTHER" id="PTHR43292">
    <property type="entry name" value="ACYL-COA DEHYDROGENASE"/>
    <property type="match status" value="1"/>
</dbReference>
<dbReference type="InterPro" id="IPR009075">
    <property type="entry name" value="AcylCo_DH/oxidase_C"/>
</dbReference>
<feature type="domain" description="Acyl-CoA dehydrogenase/oxidase N-terminal" evidence="9">
    <location>
        <begin position="6"/>
        <end position="123"/>
    </location>
</feature>
<gene>
    <name evidence="10" type="ORF">HKD42_07895</name>
</gene>
<protein>
    <submittedName>
        <fullName evidence="10">Acyl-CoA dehydrogenase</fullName>
    </submittedName>
</protein>
<dbReference type="Proteomes" id="UP000561181">
    <property type="component" value="Unassembled WGS sequence"/>
</dbReference>
<comment type="cofactor">
    <cofactor evidence="1 6">
        <name>FAD</name>
        <dbReference type="ChEBI" id="CHEBI:57692"/>
    </cofactor>
</comment>
<dbReference type="InterPro" id="IPR037069">
    <property type="entry name" value="AcylCoA_DH/ox_N_sf"/>
</dbReference>
<dbReference type="Pfam" id="PF00441">
    <property type="entry name" value="Acyl-CoA_dh_1"/>
    <property type="match status" value="1"/>
</dbReference>
<evidence type="ECO:0000313" key="11">
    <source>
        <dbReference type="Proteomes" id="UP000561181"/>
    </source>
</evidence>
<evidence type="ECO:0000256" key="6">
    <source>
        <dbReference type="RuleBase" id="RU362125"/>
    </source>
</evidence>
<evidence type="ECO:0000256" key="2">
    <source>
        <dbReference type="ARBA" id="ARBA00009347"/>
    </source>
</evidence>
<dbReference type="InterPro" id="IPR009100">
    <property type="entry name" value="AcylCoA_DH/oxidase_NM_dom_sf"/>
</dbReference>
<dbReference type="Pfam" id="PF02770">
    <property type="entry name" value="Acyl-CoA_dh_M"/>
    <property type="match status" value="1"/>
</dbReference>
<evidence type="ECO:0000259" key="7">
    <source>
        <dbReference type="Pfam" id="PF00441"/>
    </source>
</evidence>
<evidence type="ECO:0000256" key="1">
    <source>
        <dbReference type="ARBA" id="ARBA00001974"/>
    </source>
</evidence>
<dbReference type="SUPFAM" id="SSF56645">
    <property type="entry name" value="Acyl-CoA dehydrogenase NM domain-like"/>
    <property type="match status" value="1"/>
</dbReference>
<keyword evidence="5 6" id="KW-0560">Oxidoreductase</keyword>